<protein>
    <submittedName>
        <fullName evidence="3">SPFH domain-containing protein</fullName>
    </submittedName>
</protein>
<keyword evidence="1" id="KW-0472">Membrane</keyword>
<dbReference type="Pfam" id="PF01145">
    <property type="entry name" value="Band_7"/>
    <property type="match status" value="1"/>
</dbReference>
<keyword evidence="1" id="KW-1133">Transmembrane helix</keyword>
<sequence>MFFFAVLLFITAAALLVLRRMRIGRHLGWIALGAFGAGGLSLLFSCLFVVGAAEVGVPVTLGKVGEPMRSGTHFASPLTSVATFSTRAVNLDLGGEDSVEVRSSQGGVMTADVTVKWTVAPDKAVDLYRLAGDEDSIEEQLIVPDTREIIRNVFAAHTSEEGYASARVAIAGEIAAQVEARLEPRGLTVTTVNLRNVKPSKELQAQIDRTIQQEQATARAKEAARTAEAEAERRRIEAEGIARANRILNGSLSDRVLASQCIDAFEKAAGKGAVYAVPCGDGSRTPVIVDGSKD</sequence>
<evidence type="ECO:0000259" key="2">
    <source>
        <dbReference type="SMART" id="SM00244"/>
    </source>
</evidence>
<dbReference type="EMBL" id="JBHSZO010000057">
    <property type="protein sequence ID" value="MFC7221256.1"/>
    <property type="molecule type" value="Genomic_DNA"/>
</dbReference>
<dbReference type="InterPro" id="IPR001107">
    <property type="entry name" value="Band_7"/>
</dbReference>
<dbReference type="InterPro" id="IPR036013">
    <property type="entry name" value="Band_7/SPFH_dom_sf"/>
</dbReference>
<feature type="domain" description="Band 7" evidence="2">
    <location>
        <begin position="45"/>
        <end position="211"/>
    </location>
</feature>
<name>A0ABW2GQD5_9ACTN</name>
<organism evidence="3 4">
    <name type="scientific">Streptomyces polyrhachis</name>
    <dbReference type="NCBI Taxonomy" id="1282885"/>
    <lineage>
        <taxon>Bacteria</taxon>
        <taxon>Bacillati</taxon>
        <taxon>Actinomycetota</taxon>
        <taxon>Actinomycetes</taxon>
        <taxon>Kitasatosporales</taxon>
        <taxon>Streptomycetaceae</taxon>
        <taxon>Streptomyces</taxon>
    </lineage>
</organism>
<feature type="transmembrane region" description="Helical" evidence="1">
    <location>
        <begin position="29"/>
        <end position="53"/>
    </location>
</feature>
<dbReference type="RefSeq" id="WP_386418490.1">
    <property type="nucleotide sequence ID" value="NZ_JBHSZO010000057.1"/>
</dbReference>
<keyword evidence="1" id="KW-0812">Transmembrane</keyword>
<evidence type="ECO:0000313" key="3">
    <source>
        <dbReference type="EMBL" id="MFC7221256.1"/>
    </source>
</evidence>
<dbReference type="Proteomes" id="UP001596413">
    <property type="component" value="Unassembled WGS sequence"/>
</dbReference>
<keyword evidence="4" id="KW-1185">Reference proteome</keyword>
<gene>
    <name evidence="3" type="ORF">ACFQLX_24285</name>
</gene>
<accession>A0ABW2GQD5</accession>
<dbReference type="SUPFAM" id="SSF117892">
    <property type="entry name" value="Band 7/SPFH domain"/>
    <property type="match status" value="1"/>
</dbReference>
<evidence type="ECO:0000256" key="1">
    <source>
        <dbReference type="SAM" id="Phobius"/>
    </source>
</evidence>
<evidence type="ECO:0000313" key="4">
    <source>
        <dbReference type="Proteomes" id="UP001596413"/>
    </source>
</evidence>
<dbReference type="PANTHER" id="PTHR42911">
    <property type="entry name" value="MODULATOR OF FTSH PROTEASE HFLC"/>
    <property type="match status" value="1"/>
</dbReference>
<dbReference type="SMART" id="SM00244">
    <property type="entry name" value="PHB"/>
    <property type="match status" value="1"/>
</dbReference>
<dbReference type="PANTHER" id="PTHR42911:SF2">
    <property type="entry name" value="PROHIBITIN FAMILY PROTEIN"/>
    <property type="match status" value="1"/>
</dbReference>
<proteinExistence type="predicted"/>
<reference evidence="4" key="1">
    <citation type="journal article" date="2019" name="Int. J. Syst. Evol. Microbiol.">
        <title>The Global Catalogue of Microorganisms (GCM) 10K type strain sequencing project: providing services to taxonomists for standard genome sequencing and annotation.</title>
        <authorList>
            <consortium name="The Broad Institute Genomics Platform"/>
            <consortium name="The Broad Institute Genome Sequencing Center for Infectious Disease"/>
            <person name="Wu L."/>
            <person name="Ma J."/>
        </authorList>
    </citation>
    <scope>NUCLEOTIDE SEQUENCE [LARGE SCALE GENOMIC DNA]</scope>
    <source>
        <strain evidence="4">CGMCC 1.13681</strain>
    </source>
</reference>
<comment type="caution">
    <text evidence="3">The sequence shown here is derived from an EMBL/GenBank/DDBJ whole genome shotgun (WGS) entry which is preliminary data.</text>
</comment>
<dbReference type="Gene3D" id="3.30.479.30">
    <property type="entry name" value="Band 7 domain"/>
    <property type="match status" value="1"/>
</dbReference>